<dbReference type="STRING" id="655863.F0XP88"/>
<comment type="PTM">
    <text evidence="2">Carbamylation allows a single lysine to coordinate two divalent metal cations.</text>
</comment>
<dbReference type="Proteomes" id="UP000007796">
    <property type="component" value="Unassembled WGS sequence"/>
</dbReference>
<comment type="similarity">
    <text evidence="1">Belongs to the metallo-dependent hydrolases superfamily. Hydantoinase/dihydropyrimidinase family.</text>
</comment>
<dbReference type="RefSeq" id="XP_014170155.1">
    <property type="nucleotide sequence ID" value="XM_014314680.1"/>
</dbReference>
<dbReference type="AlphaFoldDB" id="F0XP88"/>
<evidence type="ECO:0000313" key="4">
    <source>
        <dbReference type="EMBL" id="EFX00673.1"/>
    </source>
</evidence>
<dbReference type="PANTHER" id="PTHR11647">
    <property type="entry name" value="HYDRANTOINASE/DIHYDROPYRIMIDINASE FAMILY MEMBER"/>
    <property type="match status" value="1"/>
</dbReference>
<feature type="domain" description="Amidohydrolase-related" evidence="3">
    <location>
        <begin position="56"/>
        <end position="463"/>
    </location>
</feature>
<dbReference type="FunFam" id="3.20.20.140:FF:000174">
    <property type="entry name" value="Dihydropyrimidinase-related protein 2"/>
    <property type="match status" value="1"/>
</dbReference>
<dbReference type="InParanoid" id="F0XP88"/>
<dbReference type="InterPro" id="IPR011059">
    <property type="entry name" value="Metal-dep_hydrolase_composite"/>
</dbReference>
<dbReference type="Gene3D" id="3.20.20.140">
    <property type="entry name" value="Metal-dependent hydrolases"/>
    <property type="match status" value="1"/>
</dbReference>
<gene>
    <name evidence="4" type="ORF">CMQ_7675</name>
</gene>
<dbReference type="InterPro" id="IPR050378">
    <property type="entry name" value="Metallo-dep_Hydrolases_sf"/>
</dbReference>
<dbReference type="InterPro" id="IPR011778">
    <property type="entry name" value="Hydantoinase/dihydroPyrase"/>
</dbReference>
<dbReference type="GO" id="GO:0016810">
    <property type="term" value="F:hydrolase activity, acting on carbon-nitrogen (but not peptide) bonds"/>
    <property type="evidence" value="ECO:0007669"/>
    <property type="project" value="InterPro"/>
</dbReference>
<dbReference type="InterPro" id="IPR006680">
    <property type="entry name" value="Amidohydro-rel"/>
</dbReference>
<dbReference type="Gene3D" id="2.30.40.10">
    <property type="entry name" value="Urease, subunit C, domain 1"/>
    <property type="match status" value="1"/>
</dbReference>
<dbReference type="InterPro" id="IPR032466">
    <property type="entry name" value="Metal_Hydrolase"/>
</dbReference>
<dbReference type="SUPFAM" id="SSF51338">
    <property type="entry name" value="Composite domain of metallo-dependent hydrolases"/>
    <property type="match status" value="2"/>
</dbReference>
<evidence type="ECO:0000259" key="3">
    <source>
        <dbReference type="Pfam" id="PF01979"/>
    </source>
</evidence>
<feature type="modified residue" description="N6-carboxylysine" evidence="2">
    <location>
        <position position="159"/>
    </location>
</feature>
<dbReference type="SUPFAM" id="SSF51556">
    <property type="entry name" value="Metallo-dependent hydrolases"/>
    <property type="match status" value="1"/>
</dbReference>
<sequence>MATPFDLVITNGVCVTASDVAALDVGILDGKIAVLAPSGTLRDAATVRLIDAEGGYVMPGGVDCHVHLQEPSLFGKGSSADTFETGTRSAVAGGTTTVVAFAPQQRGERSLLAALDAAQALAAGRCHCDYGLHLLVADASSEALDEVAALAGRGVTSLKIYMTYAALQLRDGEILSVLAAARANHILTMVHAENGDVLEWLTARLEARGLVAPRFHAHSRPGLLEAEATGRAIALAGLVAQTPILLVHVSDGEAAGRIREAQTRGQPVFAETCPQYLFLTRAEHLDGPPGFEAARHVCSPPPRDAAAQDAVWAALRLGTFAVLSSDHCPFRYDDATTGKKACITPEFPLGRFRHIPNGLPGVETRLPLALAAAAGRHLPLTRLVETTATNPAKLYGLYPRKGALLPGLSDADVVVWYPPGRFAGDSALTITNSMLHHDVDYTPYEGRRVDNWPRYTILRGRVVWDRDGGGIVGQPGDGQFLHRHAAVLNDVWTKVDADGPFDEEKL</sequence>
<keyword evidence="5" id="KW-1185">Reference proteome</keyword>
<dbReference type="HOGENOM" id="CLU_015572_2_0_1"/>
<reference evidence="4 5" key="1">
    <citation type="journal article" date="2011" name="Proc. Natl. Acad. Sci. U.S.A.">
        <title>Genome and transcriptome analyses of the mountain pine beetle-fungal symbiont Grosmannia clavigera, a lodgepole pine pathogen.</title>
        <authorList>
            <person name="DiGuistini S."/>
            <person name="Wang Y."/>
            <person name="Liao N.Y."/>
            <person name="Taylor G."/>
            <person name="Tanguay P."/>
            <person name="Feau N."/>
            <person name="Henrissat B."/>
            <person name="Chan S.K."/>
            <person name="Hesse-Orce U."/>
            <person name="Alamouti S.M."/>
            <person name="Tsui C.K.M."/>
            <person name="Docking R.T."/>
            <person name="Levasseur A."/>
            <person name="Haridas S."/>
            <person name="Robertson G."/>
            <person name="Birol I."/>
            <person name="Holt R.A."/>
            <person name="Marra M.A."/>
            <person name="Hamelin R.C."/>
            <person name="Hirst M."/>
            <person name="Jones S.J.M."/>
            <person name="Bohlmann J."/>
            <person name="Breuil C."/>
        </authorList>
    </citation>
    <scope>NUCLEOTIDE SEQUENCE [LARGE SCALE GENOMIC DNA]</scope>
    <source>
        <strain evidence="5">kw1407 / UAMH 11150</strain>
    </source>
</reference>
<dbReference type="Pfam" id="PF01979">
    <property type="entry name" value="Amidohydro_1"/>
    <property type="match status" value="1"/>
</dbReference>
<protein>
    <submittedName>
        <fullName evidence="4">Dihydropyrimidinase</fullName>
    </submittedName>
</protein>
<organism evidence="5">
    <name type="scientific">Grosmannia clavigera (strain kw1407 / UAMH 11150)</name>
    <name type="common">Blue stain fungus</name>
    <name type="synonym">Graphiocladiella clavigera</name>
    <dbReference type="NCBI Taxonomy" id="655863"/>
    <lineage>
        <taxon>Eukaryota</taxon>
        <taxon>Fungi</taxon>
        <taxon>Dikarya</taxon>
        <taxon>Ascomycota</taxon>
        <taxon>Pezizomycotina</taxon>
        <taxon>Sordariomycetes</taxon>
        <taxon>Sordariomycetidae</taxon>
        <taxon>Ophiostomatales</taxon>
        <taxon>Ophiostomataceae</taxon>
        <taxon>Leptographium</taxon>
    </lineage>
</organism>
<evidence type="ECO:0000313" key="5">
    <source>
        <dbReference type="Proteomes" id="UP000007796"/>
    </source>
</evidence>
<dbReference type="PANTHER" id="PTHR11647:SF96">
    <property type="entry name" value="AMIDOHYDROLASE-RELATED DOMAIN-CONTAINING PROTEIN"/>
    <property type="match status" value="1"/>
</dbReference>
<evidence type="ECO:0000256" key="1">
    <source>
        <dbReference type="ARBA" id="ARBA00008829"/>
    </source>
</evidence>
<proteinExistence type="inferred from homology"/>
<name>F0XP88_GROCL</name>
<dbReference type="NCBIfam" id="TIGR02033">
    <property type="entry name" value="D-hydantoinase"/>
    <property type="match status" value="1"/>
</dbReference>
<dbReference type="OrthoDB" id="1924787at2759"/>
<dbReference type="EMBL" id="GL629801">
    <property type="protein sequence ID" value="EFX00673.1"/>
    <property type="molecule type" value="Genomic_DNA"/>
</dbReference>
<evidence type="ECO:0000256" key="2">
    <source>
        <dbReference type="PIRSR" id="PIRSR611778-50"/>
    </source>
</evidence>
<dbReference type="GeneID" id="25981245"/>
<dbReference type="eggNOG" id="KOG2584">
    <property type="taxonomic scope" value="Eukaryota"/>
</dbReference>
<accession>F0XP88</accession>
<dbReference type="GO" id="GO:0005737">
    <property type="term" value="C:cytoplasm"/>
    <property type="evidence" value="ECO:0007669"/>
    <property type="project" value="InterPro"/>
</dbReference>